<sequence length="54" mass="6316">MLHIGTQLFHAVLAIVRERCLGLLVISHDLHLIRRVSDRLIDWETLIRQSEETV</sequence>
<dbReference type="EMBL" id="PEBX01000002">
    <property type="protein sequence ID" value="PTQ57805.1"/>
    <property type="molecule type" value="Genomic_DNA"/>
</dbReference>
<accession>A0A2R6Y575</accession>
<dbReference type="AlphaFoldDB" id="A0A2R6Y575"/>
<organism evidence="1 2">
    <name type="scientific">Candidatus Carbonibacillus altaicus</name>
    <dbReference type="NCBI Taxonomy" id="2163959"/>
    <lineage>
        <taxon>Bacteria</taxon>
        <taxon>Bacillati</taxon>
        <taxon>Bacillota</taxon>
        <taxon>Bacilli</taxon>
        <taxon>Bacillales</taxon>
        <taxon>Candidatus Carbonibacillus</taxon>
    </lineage>
</organism>
<protein>
    <submittedName>
        <fullName evidence="1">Uncharacterized protein</fullName>
    </submittedName>
</protein>
<comment type="caution">
    <text evidence="1">The sequence shown here is derived from an EMBL/GenBank/DDBJ whole genome shotgun (WGS) entry which is preliminary data.</text>
</comment>
<evidence type="ECO:0000313" key="2">
    <source>
        <dbReference type="Proteomes" id="UP000244338"/>
    </source>
</evidence>
<evidence type="ECO:0000313" key="1">
    <source>
        <dbReference type="EMBL" id="PTQ57805.1"/>
    </source>
</evidence>
<name>A0A2R6Y575_9BACL</name>
<dbReference type="Proteomes" id="UP000244338">
    <property type="component" value="Unassembled WGS sequence"/>
</dbReference>
<reference evidence="2" key="1">
    <citation type="journal article" date="2018" name="Sci. Rep.">
        <title>Lignite coal burning seam in the remote Altai Mountains harbors a hydrogen-driven thermophilic microbial community.</title>
        <authorList>
            <person name="Kadnikov V.V."/>
            <person name="Mardanov A.V."/>
            <person name="Ivasenko D.A."/>
            <person name="Antsiferov D.V."/>
            <person name="Beletsky A.V."/>
            <person name="Karnachuk O.V."/>
            <person name="Ravin N.V."/>
        </authorList>
    </citation>
    <scope>NUCLEOTIDE SEQUENCE [LARGE SCALE GENOMIC DNA]</scope>
</reference>
<gene>
    <name evidence="1" type="ORF">BSOLF_0667</name>
</gene>
<proteinExistence type="predicted"/>